<comment type="caution">
    <text evidence="2">The sequence shown here is derived from an EMBL/GenBank/DDBJ whole genome shotgun (WGS) entry which is preliminary data.</text>
</comment>
<accession>E9SAM7</accession>
<protein>
    <submittedName>
        <fullName evidence="2">Uncharacterized protein</fullName>
    </submittedName>
</protein>
<proteinExistence type="predicted"/>
<dbReference type="AlphaFoldDB" id="E9SAM7"/>
<dbReference type="STRING" id="246199.CUS_7989"/>
<gene>
    <name evidence="2" type="ORF">CUS_7989</name>
</gene>
<dbReference type="eggNOG" id="COG1716">
    <property type="taxonomic scope" value="Bacteria"/>
</dbReference>
<evidence type="ECO:0000313" key="3">
    <source>
        <dbReference type="Proteomes" id="UP000004259"/>
    </source>
</evidence>
<evidence type="ECO:0000313" key="2">
    <source>
        <dbReference type="EMBL" id="EGC03701.1"/>
    </source>
</evidence>
<feature type="compositionally biased region" description="Acidic residues" evidence="1">
    <location>
        <begin position="426"/>
        <end position="436"/>
    </location>
</feature>
<name>E9SAM7_RUMAL</name>
<dbReference type="Proteomes" id="UP000004259">
    <property type="component" value="Unassembled WGS sequence"/>
</dbReference>
<feature type="region of interest" description="Disordered" evidence="1">
    <location>
        <begin position="360"/>
        <end position="469"/>
    </location>
</feature>
<reference evidence="2 3" key="1">
    <citation type="submission" date="2011-02" db="EMBL/GenBank/DDBJ databases">
        <authorList>
            <person name="Nelson K.E."/>
            <person name="Sutton G."/>
            <person name="Torralba M."/>
            <person name="Durkin S."/>
            <person name="Harkins D."/>
            <person name="Montgomery R."/>
            <person name="Ziemer C."/>
            <person name="Klaassens E."/>
            <person name="Ocuiv P."/>
            <person name="Morrison M."/>
        </authorList>
    </citation>
    <scope>NUCLEOTIDE SEQUENCE [LARGE SCALE GENOMIC DNA]</scope>
    <source>
        <strain evidence="2 3">8</strain>
    </source>
</reference>
<feature type="compositionally biased region" description="Basic residues" evidence="1">
    <location>
        <begin position="446"/>
        <end position="469"/>
    </location>
</feature>
<organism evidence="2 3">
    <name type="scientific">Ruminococcus albus 8</name>
    <dbReference type="NCBI Taxonomy" id="246199"/>
    <lineage>
        <taxon>Bacteria</taxon>
        <taxon>Bacillati</taxon>
        <taxon>Bacillota</taxon>
        <taxon>Clostridia</taxon>
        <taxon>Eubacteriales</taxon>
        <taxon>Oscillospiraceae</taxon>
        <taxon>Ruminococcus</taxon>
    </lineage>
</organism>
<sequence length="469" mass="50291">MYNTMEINELYNLAKQYADMIMQNKPEYISENESAVCVIVDGDEQPTTGITTITVKGGQVETIPAETVAVRRFIDSPNGAVAKKMVTLNFRDGSVAGTGKASLMILAQDDPANGDCCVLTSPEEGTLLRDIVPVPDSKAAPAPEAPAAEPSMMDLMDGFDVDTSSSEAKPAETANSVKTETVGAPAEFADGFSVDSSNPFFEEAAAPNAGVNAANSGVKTMFDHPDDATAQGAAGFSIPPTMQQGYPRQGMQQSGYPQQNMGYPQQGVQSGYPQQNMGYPQQGMQGGYPQQNMGYPQQGMQGGYPQQNMGFQQGMQGGYPQQNMGFQQGMQGGYPQQNMGFQRGMQGGYPQQNMGFQQPMQNGFQGAGTTVRPAGSGVSNMMKMPGVGQTSIQVGDISSRPAVSQSIKSVTTDDLMRKPSFASTSYDDDDDDEEEVPMTLDEMRKLAKQKKKNAKVNSNFKKKMRDSGF</sequence>
<evidence type="ECO:0000256" key="1">
    <source>
        <dbReference type="SAM" id="MobiDB-lite"/>
    </source>
</evidence>
<dbReference type="EMBL" id="ADKM02000062">
    <property type="protein sequence ID" value="EGC03701.1"/>
    <property type="molecule type" value="Genomic_DNA"/>
</dbReference>
<keyword evidence="3" id="KW-1185">Reference proteome</keyword>
<feature type="compositionally biased region" description="Polar residues" evidence="1">
    <location>
        <begin position="401"/>
        <end position="412"/>
    </location>
</feature>